<dbReference type="Proteomes" id="UP000238322">
    <property type="component" value="Unassembled WGS sequence"/>
</dbReference>
<organism evidence="1 2">
    <name type="scientific">Blastopirellula marina</name>
    <dbReference type="NCBI Taxonomy" id="124"/>
    <lineage>
        <taxon>Bacteria</taxon>
        <taxon>Pseudomonadati</taxon>
        <taxon>Planctomycetota</taxon>
        <taxon>Planctomycetia</taxon>
        <taxon>Pirellulales</taxon>
        <taxon>Pirellulaceae</taxon>
        <taxon>Blastopirellula</taxon>
    </lineage>
</organism>
<evidence type="ECO:0000313" key="1">
    <source>
        <dbReference type="EMBL" id="PQO31818.1"/>
    </source>
</evidence>
<comment type="caution">
    <text evidence="1">The sequence shown here is derived from an EMBL/GenBank/DDBJ whole genome shotgun (WGS) entry which is preliminary data.</text>
</comment>
<accession>A0A2S8FI37</accession>
<evidence type="ECO:0000313" key="2">
    <source>
        <dbReference type="Proteomes" id="UP000238322"/>
    </source>
</evidence>
<reference evidence="1 2" key="1">
    <citation type="submission" date="2018-02" db="EMBL/GenBank/DDBJ databases">
        <title>Comparative genomes isolates from brazilian mangrove.</title>
        <authorList>
            <person name="Araujo J.E."/>
            <person name="Taketani R.G."/>
            <person name="Silva M.C.P."/>
            <person name="Loureco M.V."/>
            <person name="Andreote F.D."/>
        </authorList>
    </citation>
    <scope>NUCLEOTIDE SEQUENCE [LARGE SCALE GENOMIC DNA]</scope>
    <source>
        <strain evidence="1 2">Hex-1 MGV</strain>
    </source>
</reference>
<gene>
    <name evidence="1" type="ORF">C5Y83_16260</name>
</gene>
<dbReference type="EMBL" id="PUHY01000012">
    <property type="protein sequence ID" value="PQO31818.1"/>
    <property type="molecule type" value="Genomic_DNA"/>
</dbReference>
<dbReference type="AlphaFoldDB" id="A0A2S8FI37"/>
<proteinExistence type="predicted"/>
<sequence length="61" mass="7043">MIVSFEKTGTERKEILFAREAYLLTGQIPRQPKIESNYAKRYTRGSKGLPDLSNVWIVVRS</sequence>
<name>A0A2S8FI37_9BACT</name>
<protein>
    <submittedName>
        <fullName evidence="1">Uncharacterized protein</fullName>
    </submittedName>
</protein>